<organism evidence="8 9">
    <name type="scientific">Candidatus Gottesmanbacteria bacterium GW2011_GWC2_39_8</name>
    <dbReference type="NCBI Taxonomy" id="1618450"/>
    <lineage>
        <taxon>Bacteria</taxon>
        <taxon>Candidatus Gottesmaniibacteriota</taxon>
    </lineage>
</organism>
<dbReference type="PANTHER" id="PTHR30589">
    <property type="entry name" value="PROLIPOPROTEIN DIACYLGLYCERYL TRANSFERASE"/>
    <property type="match status" value="1"/>
</dbReference>
<reference evidence="8 9" key="1">
    <citation type="journal article" date="2015" name="Nature">
        <title>rRNA introns, odd ribosomes, and small enigmatic genomes across a large radiation of phyla.</title>
        <authorList>
            <person name="Brown C.T."/>
            <person name="Hug L.A."/>
            <person name="Thomas B.C."/>
            <person name="Sharon I."/>
            <person name="Castelle C.J."/>
            <person name="Singh A."/>
            <person name="Wilkins M.J."/>
            <person name="Williams K.H."/>
            <person name="Banfield J.F."/>
        </authorList>
    </citation>
    <scope>NUCLEOTIDE SEQUENCE [LARGE SCALE GENOMIC DNA]</scope>
</reference>
<evidence type="ECO:0000256" key="6">
    <source>
        <dbReference type="ARBA" id="ARBA00023136"/>
    </source>
</evidence>
<dbReference type="Pfam" id="PF01790">
    <property type="entry name" value="LGT"/>
    <property type="match status" value="1"/>
</dbReference>
<dbReference type="GO" id="GO:0008961">
    <property type="term" value="F:phosphatidylglycerol-prolipoprotein diacylglyceryl transferase activity"/>
    <property type="evidence" value="ECO:0007669"/>
    <property type="project" value="InterPro"/>
</dbReference>
<protein>
    <submittedName>
        <fullName evidence="8">Prolipoprotein diacylglyceryl transferase</fullName>
    </submittedName>
</protein>
<feature type="transmembrane region" description="Helical" evidence="7">
    <location>
        <begin position="111"/>
        <end position="129"/>
    </location>
</feature>
<keyword evidence="6 7" id="KW-0472">Membrane</keyword>
<evidence type="ECO:0000256" key="3">
    <source>
        <dbReference type="ARBA" id="ARBA00022679"/>
    </source>
</evidence>
<dbReference type="PATRIC" id="fig|1618450.3.peg.828"/>
<feature type="transmembrane region" description="Helical" evidence="7">
    <location>
        <begin position="193"/>
        <end position="212"/>
    </location>
</feature>
<dbReference type="GO" id="GO:0005886">
    <property type="term" value="C:plasma membrane"/>
    <property type="evidence" value="ECO:0007669"/>
    <property type="project" value="InterPro"/>
</dbReference>
<proteinExistence type="inferred from homology"/>
<dbReference type="PANTHER" id="PTHR30589:SF0">
    <property type="entry name" value="PHOSPHATIDYLGLYCEROL--PROLIPOPROTEIN DIACYLGLYCERYL TRANSFERASE"/>
    <property type="match status" value="1"/>
</dbReference>
<evidence type="ECO:0000256" key="2">
    <source>
        <dbReference type="ARBA" id="ARBA00022475"/>
    </source>
</evidence>
<gene>
    <name evidence="8" type="ORF">UT63_C0037G0005</name>
</gene>
<evidence type="ECO:0000256" key="1">
    <source>
        <dbReference type="ARBA" id="ARBA00007150"/>
    </source>
</evidence>
<dbReference type="InterPro" id="IPR001640">
    <property type="entry name" value="Lgt"/>
</dbReference>
<accession>A0A0G0SD37</accession>
<dbReference type="AlphaFoldDB" id="A0A0G0SD37"/>
<name>A0A0G0SD37_9BACT</name>
<dbReference type="EMBL" id="LBXN01000037">
    <property type="protein sequence ID" value="KKR32615.1"/>
    <property type="molecule type" value="Genomic_DNA"/>
</dbReference>
<evidence type="ECO:0000256" key="5">
    <source>
        <dbReference type="ARBA" id="ARBA00022989"/>
    </source>
</evidence>
<keyword evidence="5 7" id="KW-1133">Transmembrane helix</keyword>
<dbReference type="Proteomes" id="UP000034539">
    <property type="component" value="Unassembled WGS sequence"/>
</dbReference>
<feature type="transmembrane region" description="Helical" evidence="7">
    <location>
        <begin position="12"/>
        <end position="32"/>
    </location>
</feature>
<feature type="transmembrane region" description="Helical" evidence="7">
    <location>
        <begin position="84"/>
        <end position="104"/>
    </location>
</feature>
<feature type="transmembrane region" description="Helical" evidence="7">
    <location>
        <begin position="44"/>
        <end position="64"/>
    </location>
</feature>
<evidence type="ECO:0000313" key="9">
    <source>
        <dbReference type="Proteomes" id="UP000034539"/>
    </source>
</evidence>
<keyword evidence="2" id="KW-1003">Cell membrane</keyword>
<keyword evidence="8" id="KW-0449">Lipoprotein</keyword>
<comment type="similarity">
    <text evidence="1">Belongs to the Lgt family.</text>
</comment>
<keyword evidence="4 7" id="KW-0812">Transmembrane</keyword>
<dbReference type="GO" id="GO:0042158">
    <property type="term" value="P:lipoprotein biosynthetic process"/>
    <property type="evidence" value="ECO:0007669"/>
    <property type="project" value="InterPro"/>
</dbReference>
<keyword evidence="3 8" id="KW-0808">Transferase</keyword>
<comment type="caution">
    <text evidence="8">The sequence shown here is derived from an EMBL/GenBank/DDBJ whole genome shotgun (WGS) entry which is preliminary data.</text>
</comment>
<feature type="transmembrane region" description="Helical" evidence="7">
    <location>
        <begin position="224"/>
        <end position="242"/>
    </location>
</feature>
<evidence type="ECO:0000256" key="4">
    <source>
        <dbReference type="ARBA" id="ARBA00022692"/>
    </source>
</evidence>
<sequence>MKPILFTIGPFNVFAFGFFLALSFLFSTYIIWKYGKDELSEDLFLDGFLYTAVGMLFSARAVYIATHFNQFGTNILKYLVMREYPGLSLFGGLAGGVLVLWFFLRRRKVSFLHITDIFALAFTFSLAFAKLGEFLGGAGFGVKTTLPWGVRIIGLPGKYHPVELYEMLSFLGIFIFLSFVYRKIRKDKSKEGFTSLLFLLFLSLETLFFELFKEKSLFWSSLSFKQIFTLPVIFAVLTILLLQIKKRGKEGKPVKK</sequence>
<evidence type="ECO:0000256" key="7">
    <source>
        <dbReference type="SAM" id="Phobius"/>
    </source>
</evidence>
<feature type="transmembrane region" description="Helical" evidence="7">
    <location>
        <begin position="164"/>
        <end position="181"/>
    </location>
</feature>
<evidence type="ECO:0000313" key="8">
    <source>
        <dbReference type="EMBL" id="KKR32615.1"/>
    </source>
</evidence>